<dbReference type="PANTHER" id="PTHR43222">
    <property type="entry name" value="NUDIX HYDROLASE 23"/>
    <property type="match status" value="1"/>
</dbReference>
<protein>
    <submittedName>
        <fullName evidence="7">NUDIX hydrolase</fullName>
    </submittedName>
</protein>
<proteinExistence type="inferred from homology"/>
<dbReference type="GO" id="GO:0016787">
    <property type="term" value="F:hydrolase activity"/>
    <property type="evidence" value="ECO:0007669"/>
    <property type="project" value="UniProtKB-KW"/>
</dbReference>
<dbReference type="SUPFAM" id="SSF55811">
    <property type="entry name" value="Nudix"/>
    <property type="match status" value="1"/>
</dbReference>
<reference evidence="7" key="1">
    <citation type="submission" date="2021-01" db="EMBL/GenBank/DDBJ databases">
        <title>Whole genome shotgun sequence of Planobispora rosea NBRC 15558.</title>
        <authorList>
            <person name="Komaki H."/>
            <person name="Tamura T."/>
        </authorList>
    </citation>
    <scope>NUCLEOTIDE SEQUENCE</scope>
    <source>
        <strain evidence="7">NBRC 15558</strain>
    </source>
</reference>
<dbReference type="Pfam" id="PF00293">
    <property type="entry name" value="NUDIX"/>
    <property type="match status" value="1"/>
</dbReference>
<dbReference type="AlphaFoldDB" id="A0A8J3S269"/>
<sequence>MTTRNSHCSFCGTAYAPDQPWPRTCAGCGNTAYLNPLPVAVMLLPVDGGLLVVRRDVEPRRGELALPGGFIDLGESWQEAAARELREETGVVVAPGDVRLFDVISAPDGTVLIFALGPRTGSAALPPVAATAETTEWLLIDEPQELAFPLHTRVVAEYFAAEGATLPG</sequence>
<dbReference type="InterPro" id="IPR020084">
    <property type="entry name" value="NUDIX_hydrolase_CS"/>
</dbReference>
<dbReference type="Proteomes" id="UP000655044">
    <property type="component" value="Unassembled WGS sequence"/>
</dbReference>
<evidence type="ECO:0000313" key="8">
    <source>
        <dbReference type="Proteomes" id="UP000655044"/>
    </source>
</evidence>
<accession>A0A8J3S269</accession>
<evidence type="ECO:0000313" key="7">
    <source>
        <dbReference type="EMBL" id="GIH85439.1"/>
    </source>
</evidence>
<dbReference type="CDD" id="cd04674">
    <property type="entry name" value="NUDIX_Hydrolase"/>
    <property type="match status" value="1"/>
</dbReference>
<evidence type="ECO:0000256" key="3">
    <source>
        <dbReference type="ARBA" id="ARBA00022801"/>
    </source>
</evidence>
<evidence type="ECO:0000256" key="5">
    <source>
        <dbReference type="RuleBase" id="RU003476"/>
    </source>
</evidence>
<dbReference type="PROSITE" id="PS51462">
    <property type="entry name" value="NUDIX"/>
    <property type="match status" value="1"/>
</dbReference>
<comment type="cofactor">
    <cofactor evidence="1">
        <name>Mg(2+)</name>
        <dbReference type="ChEBI" id="CHEBI:18420"/>
    </cofactor>
</comment>
<keyword evidence="4" id="KW-0460">Magnesium</keyword>
<dbReference type="EMBL" id="BOOI01000035">
    <property type="protein sequence ID" value="GIH85439.1"/>
    <property type="molecule type" value="Genomic_DNA"/>
</dbReference>
<dbReference type="InterPro" id="IPR000086">
    <property type="entry name" value="NUDIX_hydrolase_dom"/>
</dbReference>
<dbReference type="InterPro" id="IPR015797">
    <property type="entry name" value="NUDIX_hydrolase-like_dom_sf"/>
</dbReference>
<evidence type="ECO:0000259" key="6">
    <source>
        <dbReference type="PROSITE" id="PS51462"/>
    </source>
</evidence>
<organism evidence="7 8">
    <name type="scientific">Planobispora rosea</name>
    <dbReference type="NCBI Taxonomy" id="35762"/>
    <lineage>
        <taxon>Bacteria</taxon>
        <taxon>Bacillati</taxon>
        <taxon>Actinomycetota</taxon>
        <taxon>Actinomycetes</taxon>
        <taxon>Streptosporangiales</taxon>
        <taxon>Streptosporangiaceae</taxon>
        <taxon>Planobispora</taxon>
    </lineage>
</organism>
<dbReference type="Gene3D" id="3.90.79.10">
    <property type="entry name" value="Nucleoside Triphosphate Pyrophosphohydrolase"/>
    <property type="match status" value="1"/>
</dbReference>
<dbReference type="PRINTS" id="PR00502">
    <property type="entry name" value="NUDIXFAMILY"/>
</dbReference>
<keyword evidence="8" id="KW-1185">Reference proteome</keyword>
<dbReference type="PANTHER" id="PTHR43222:SF12">
    <property type="entry name" value="NUDIX HYDROLASE"/>
    <property type="match status" value="1"/>
</dbReference>
<gene>
    <name evidence="7" type="ORF">Pro02_38470</name>
</gene>
<dbReference type="PROSITE" id="PS00893">
    <property type="entry name" value="NUDIX_BOX"/>
    <property type="match status" value="1"/>
</dbReference>
<name>A0A8J3S269_PLARO</name>
<evidence type="ECO:0000256" key="1">
    <source>
        <dbReference type="ARBA" id="ARBA00001946"/>
    </source>
</evidence>
<dbReference type="InterPro" id="IPR020476">
    <property type="entry name" value="Nudix_hydrolase"/>
</dbReference>
<evidence type="ECO:0000256" key="4">
    <source>
        <dbReference type="ARBA" id="ARBA00022842"/>
    </source>
</evidence>
<evidence type="ECO:0000256" key="2">
    <source>
        <dbReference type="ARBA" id="ARBA00005582"/>
    </source>
</evidence>
<dbReference type="RefSeq" id="WP_189242399.1">
    <property type="nucleotide sequence ID" value="NZ_BMQP01000014.1"/>
</dbReference>
<feature type="domain" description="Nudix hydrolase" evidence="6">
    <location>
        <begin position="34"/>
        <end position="161"/>
    </location>
</feature>
<comment type="similarity">
    <text evidence="2 5">Belongs to the Nudix hydrolase family.</text>
</comment>
<keyword evidence="3 5" id="KW-0378">Hydrolase</keyword>
<comment type="caution">
    <text evidence="7">The sequence shown here is derived from an EMBL/GenBank/DDBJ whole genome shotgun (WGS) entry which is preliminary data.</text>
</comment>